<evidence type="ECO:0000313" key="1">
    <source>
        <dbReference type="EMBL" id="KKN08952.1"/>
    </source>
</evidence>
<dbReference type="EMBL" id="LAZR01004399">
    <property type="protein sequence ID" value="KKN08952.1"/>
    <property type="molecule type" value="Genomic_DNA"/>
</dbReference>
<sequence length="140" mass="16001">MDGLRIETELQALTGAVENLRRHIDRLRLVIFAEPAKPPECQMCGKPVKTGAFCSNSCRSTWSIAHRFHPKPMPQPECQHEKISCQPISDNPPRLWFICQSCQKEMTHSPNNNVFWMETEDPLLARLQQIARACGYGPKE</sequence>
<organism evidence="1">
    <name type="scientific">marine sediment metagenome</name>
    <dbReference type="NCBI Taxonomy" id="412755"/>
    <lineage>
        <taxon>unclassified sequences</taxon>
        <taxon>metagenomes</taxon>
        <taxon>ecological metagenomes</taxon>
    </lineage>
</organism>
<comment type="caution">
    <text evidence="1">The sequence shown here is derived from an EMBL/GenBank/DDBJ whole genome shotgun (WGS) entry which is preliminary data.</text>
</comment>
<reference evidence="1" key="1">
    <citation type="journal article" date="2015" name="Nature">
        <title>Complex archaea that bridge the gap between prokaryotes and eukaryotes.</title>
        <authorList>
            <person name="Spang A."/>
            <person name="Saw J.H."/>
            <person name="Jorgensen S.L."/>
            <person name="Zaremba-Niedzwiedzka K."/>
            <person name="Martijn J."/>
            <person name="Lind A.E."/>
            <person name="van Eijk R."/>
            <person name="Schleper C."/>
            <person name="Guy L."/>
            <person name="Ettema T.J."/>
        </authorList>
    </citation>
    <scope>NUCLEOTIDE SEQUENCE</scope>
</reference>
<protein>
    <submittedName>
        <fullName evidence="1">Uncharacterized protein</fullName>
    </submittedName>
</protein>
<name>A0A0F9NAJ3_9ZZZZ</name>
<dbReference type="AlphaFoldDB" id="A0A0F9NAJ3"/>
<accession>A0A0F9NAJ3</accession>
<proteinExistence type="predicted"/>
<gene>
    <name evidence="1" type="ORF">LCGC14_1051410</name>
</gene>